<evidence type="ECO:0000259" key="12">
    <source>
        <dbReference type="PROSITE" id="PS51194"/>
    </source>
</evidence>
<keyword evidence="1" id="KW-0930">Antiviral protein</keyword>
<dbReference type="Proteomes" id="UP001150879">
    <property type="component" value="Unassembled WGS sequence"/>
</dbReference>
<dbReference type="Gene3D" id="3.30.160.380">
    <property type="entry name" value="Dicer dimerisation domain"/>
    <property type="match status" value="1"/>
</dbReference>
<accession>A0A9W9IU58</accession>
<dbReference type="Gene3D" id="1.10.1520.10">
    <property type="entry name" value="Ribonuclease III domain"/>
    <property type="match status" value="2"/>
</dbReference>
<evidence type="ECO:0000256" key="1">
    <source>
        <dbReference type="ARBA" id="ARBA00022721"/>
    </source>
</evidence>
<keyword evidence="8" id="KW-0051">Antiviral defense</keyword>
<evidence type="ECO:0000256" key="8">
    <source>
        <dbReference type="ARBA" id="ARBA00023118"/>
    </source>
</evidence>
<dbReference type="GO" id="GO:0051607">
    <property type="term" value="P:defense response to virus"/>
    <property type="evidence" value="ECO:0007669"/>
    <property type="project" value="UniProtKB-KW"/>
</dbReference>
<comment type="caution">
    <text evidence="14">The sequence shown here is derived from an EMBL/GenBank/DDBJ whole genome shotgun (WGS) entry which is preliminary data.</text>
</comment>
<evidence type="ECO:0000256" key="6">
    <source>
        <dbReference type="ARBA" id="ARBA00022840"/>
    </source>
</evidence>
<keyword evidence="6" id="KW-0067">ATP-binding</keyword>
<feature type="domain" description="Helicase C-terminal" evidence="12">
    <location>
        <begin position="138"/>
        <end position="301"/>
    </location>
</feature>
<feature type="domain" description="Dicer dsRNA-binding fold" evidence="13">
    <location>
        <begin position="327"/>
        <end position="421"/>
    </location>
</feature>
<dbReference type="SUPFAM" id="SSF52540">
    <property type="entry name" value="P-loop containing nucleoside triphosphate hydrolases"/>
    <property type="match status" value="1"/>
</dbReference>
<evidence type="ECO:0000256" key="7">
    <source>
        <dbReference type="ARBA" id="ARBA00022884"/>
    </source>
</evidence>
<evidence type="ECO:0000259" key="13">
    <source>
        <dbReference type="PROSITE" id="PS51327"/>
    </source>
</evidence>
<evidence type="ECO:0000256" key="9">
    <source>
        <dbReference type="ARBA" id="ARBA00025403"/>
    </source>
</evidence>
<dbReference type="EMBL" id="JAPQKP010000006">
    <property type="protein sequence ID" value="KAJ5185129.1"/>
    <property type="molecule type" value="Genomic_DNA"/>
</dbReference>
<gene>
    <name evidence="14" type="ORF">N7472_009969</name>
</gene>
<dbReference type="InterPro" id="IPR001650">
    <property type="entry name" value="Helicase_C-like"/>
</dbReference>
<dbReference type="GO" id="GO:0003723">
    <property type="term" value="F:RNA binding"/>
    <property type="evidence" value="ECO:0007669"/>
    <property type="project" value="UniProtKB-UniRule"/>
</dbReference>
<dbReference type="InterPro" id="IPR005034">
    <property type="entry name" value="Dicer_dimerisation"/>
</dbReference>
<dbReference type="Pfam" id="PF00636">
    <property type="entry name" value="Ribonuclease_3"/>
    <property type="match status" value="2"/>
</dbReference>
<sequence>MSPNRYYQQLLDSTNRPEVCVYRFSDDDGLPRSAEPRLLSWLRSHAEKCHDRSRTAQLRQFVQTSEALYHELGSWAATEYISTSIRHFKEHQRSHAETEWCTSAVKDFTMQTLCELGPLEQHPKSPTTPADLSPKCRGLLETLSRLVNRDFRGLIFVVRRAAVMILKSLIENHPDTKDNFRCGTFVGMSNTQGLTDLGKWHDIIRGQKETLTKFRMNDLDLIITTNALEEGIDIPACNTIISFDRPLSLRPFVQRRGRARQKQSTFIIFANNNQEEEELRELIELEDRLVQAYRDGTRAVPDPPCEADSYLSLEVKDTGARLGMLDAVNHLNTFCAKLLRQPYVINRPLYNYQESPDGRFRATVLLPSALHPSLQEIEGLCWWPSRKHAKADAALQAYKALRAAGLVNDHLLPSKPSDLIEPALLSCKAFHLLPEPFNPWAEAAAQWNTSGRSLYAHRLEIQIPGRNSLELMMIIPLQIRKQITFPLFLHDETTISVRLWPGSLVATDHQNTLLYRRVTHLILQSVHGYLLETQDRTDFVALFVPDAAPAAMQLFLETCSGRLPIDEALKSEKHTRAPGLLRGPTWSSYPWIINSWHLEPPCTLQHLRAHIYPLPRRRNFLSRCPPGGLKPGNPATDHKDRKTFSEGQELTMDRLPLPWALAALYIPSITHEIGICMVAERLREQVLSGMAFRQMGLLSLAIRPTCSERPDRFRSLAFVGATFLKFITSEQLFLHHPIWHQGLLSKLKETVVSDQGLARAARMCRLGEFLITRRFSGRKWKPTWISSFLSPPSSMESRKVSARTLAEMVRAIVGAAYMDGGSKQAATCAATLVPAIKTWYATALSDGSFEETRPNPVISCFSTLGEMEQLLGYTFTDRSLLVEALTHPSHYASGMPRTAAYGRLSFLGDAVLELVVTQTLLNAPNRTLDVDRLQSLRTAVTNNMFLMFLCLMFHMEVETHVGDATQPTLSRTEETPDEVYLWTYLRLHSIELTTALVKFRSMSRRNCWRTQRAFLRKTQYPWVELAAMGGHAVLGDIVKSVLGAVFLDSQANLRDCRHLADRMGILPRVKQFLRDGVVTDHPKILLQKLHPGTKIFYQGYTIPAPDKPFCCAVWVDDEKLVDIQGYPNRNVAMVSASQVVAQLLQDRLKTR</sequence>
<evidence type="ECO:0000313" key="15">
    <source>
        <dbReference type="Proteomes" id="UP001150879"/>
    </source>
</evidence>
<keyword evidence="5" id="KW-0347">Helicase</keyword>
<dbReference type="PROSITE" id="PS50142">
    <property type="entry name" value="RNASE_3_2"/>
    <property type="match status" value="2"/>
</dbReference>
<evidence type="ECO:0000256" key="10">
    <source>
        <dbReference type="PROSITE-ProRule" id="PRU00657"/>
    </source>
</evidence>
<dbReference type="GO" id="GO:0030422">
    <property type="term" value="P:siRNA processing"/>
    <property type="evidence" value="ECO:0007669"/>
    <property type="project" value="TreeGrafter"/>
</dbReference>
<evidence type="ECO:0000259" key="11">
    <source>
        <dbReference type="PROSITE" id="PS50142"/>
    </source>
</evidence>
<evidence type="ECO:0000256" key="4">
    <source>
        <dbReference type="ARBA" id="ARBA00022801"/>
    </source>
</evidence>
<dbReference type="PANTHER" id="PTHR14950:SF37">
    <property type="entry name" value="ENDORIBONUCLEASE DICER"/>
    <property type="match status" value="1"/>
</dbReference>
<feature type="domain" description="RNase III" evidence="11">
    <location>
        <begin position="679"/>
        <end position="821"/>
    </location>
</feature>
<dbReference type="SUPFAM" id="SSF69065">
    <property type="entry name" value="RNase III domain-like"/>
    <property type="match status" value="2"/>
</dbReference>
<comment type="function">
    <text evidence="9">Dicer-like endonuclease involved in cleaving double-stranded RNA in the RNA interference (RNAi) pathway. Produces 21 to 25 bp dsRNAs (siRNAs) which target the selective destruction of homologous RNAs leading to sequence-specific suppression of gene expression, called post-transcriptional gene silencing (PTGS). Part of a broad host defense response against viral infection and transposons.</text>
</comment>
<dbReference type="InterPro" id="IPR000999">
    <property type="entry name" value="RNase_III_dom"/>
</dbReference>
<dbReference type="Gene3D" id="3.40.50.300">
    <property type="entry name" value="P-loop containing nucleotide triphosphate hydrolases"/>
    <property type="match status" value="1"/>
</dbReference>
<keyword evidence="15" id="KW-1185">Reference proteome</keyword>
<dbReference type="SMART" id="SM00535">
    <property type="entry name" value="RIBOc"/>
    <property type="match status" value="2"/>
</dbReference>
<dbReference type="CDD" id="cd00593">
    <property type="entry name" value="RIBOc"/>
    <property type="match status" value="2"/>
</dbReference>
<proteinExistence type="predicted"/>
<dbReference type="GO" id="GO:0005524">
    <property type="term" value="F:ATP binding"/>
    <property type="evidence" value="ECO:0007669"/>
    <property type="project" value="UniProtKB-KW"/>
</dbReference>
<name>A0A9W9IU58_9EURO</name>
<dbReference type="PANTHER" id="PTHR14950">
    <property type="entry name" value="DICER-RELATED"/>
    <property type="match status" value="1"/>
</dbReference>
<dbReference type="SUPFAM" id="SSF54768">
    <property type="entry name" value="dsRNA-binding domain-like"/>
    <property type="match status" value="1"/>
</dbReference>
<evidence type="ECO:0000313" key="14">
    <source>
        <dbReference type="EMBL" id="KAJ5185129.1"/>
    </source>
</evidence>
<reference evidence="14" key="1">
    <citation type="submission" date="2022-11" db="EMBL/GenBank/DDBJ databases">
        <authorList>
            <person name="Petersen C."/>
        </authorList>
    </citation>
    <scope>NUCLEOTIDE SEQUENCE</scope>
    <source>
        <strain evidence="14">IBT 16849</strain>
    </source>
</reference>
<evidence type="ECO:0000256" key="5">
    <source>
        <dbReference type="ARBA" id="ARBA00022806"/>
    </source>
</evidence>
<dbReference type="PROSITE" id="PS51327">
    <property type="entry name" value="DICER_DSRBF"/>
    <property type="match status" value="1"/>
</dbReference>
<dbReference type="InterPro" id="IPR036389">
    <property type="entry name" value="RNase_III_sf"/>
</dbReference>
<dbReference type="GO" id="GO:0004386">
    <property type="term" value="F:helicase activity"/>
    <property type="evidence" value="ECO:0007669"/>
    <property type="project" value="UniProtKB-KW"/>
</dbReference>
<dbReference type="Pfam" id="PF03368">
    <property type="entry name" value="Dicer_dimer"/>
    <property type="match status" value="1"/>
</dbReference>
<organism evidence="14 15">
    <name type="scientific">Penicillium cf. griseofulvum</name>
    <dbReference type="NCBI Taxonomy" id="2972120"/>
    <lineage>
        <taxon>Eukaryota</taxon>
        <taxon>Fungi</taxon>
        <taxon>Dikarya</taxon>
        <taxon>Ascomycota</taxon>
        <taxon>Pezizomycotina</taxon>
        <taxon>Eurotiomycetes</taxon>
        <taxon>Eurotiomycetidae</taxon>
        <taxon>Eurotiales</taxon>
        <taxon>Aspergillaceae</taxon>
        <taxon>Penicillium</taxon>
    </lineage>
</organism>
<dbReference type="GO" id="GO:0005737">
    <property type="term" value="C:cytoplasm"/>
    <property type="evidence" value="ECO:0007669"/>
    <property type="project" value="TreeGrafter"/>
</dbReference>
<evidence type="ECO:0008006" key="16">
    <source>
        <dbReference type="Google" id="ProtNLM"/>
    </source>
</evidence>
<dbReference type="GO" id="GO:0004525">
    <property type="term" value="F:ribonuclease III activity"/>
    <property type="evidence" value="ECO:0007669"/>
    <property type="project" value="InterPro"/>
</dbReference>
<protein>
    <recommendedName>
        <fullName evidence="16">Dicer-like protein 2</fullName>
    </recommendedName>
</protein>
<dbReference type="GO" id="GO:0050688">
    <property type="term" value="P:regulation of defense response to virus"/>
    <property type="evidence" value="ECO:0007669"/>
    <property type="project" value="UniProtKB-KW"/>
</dbReference>
<keyword evidence="7 10" id="KW-0694">RNA-binding</keyword>
<keyword evidence="2" id="KW-0677">Repeat</keyword>
<evidence type="ECO:0000256" key="3">
    <source>
        <dbReference type="ARBA" id="ARBA00022741"/>
    </source>
</evidence>
<dbReference type="SMART" id="SM00490">
    <property type="entry name" value="HELICc"/>
    <property type="match status" value="1"/>
</dbReference>
<dbReference type="Pfam" id="PF00271">
    <property type="entry name" value="Helicase_C"/>
    <property type="match status" value="1"/>
</dbReference>
<reference evidence="14" key="2">
    <citation type="journal article" date="2023" name="IMA Fungus">
        <title>Comparative genomic study of the Penicillium genus elucidates a diverse pangenome and 15 lateral gene transfer events.</title>
        <authorList>
            <person name="Petersen C."/>
            <person name="Sorensen T."/>
            <person name="Nielsen M.R."/>
            <person name="Sondergaard T.E."/>
            <person name="Sorensen J.L."/>
            <person name="Fitzpatrick D.A."/>
            <person name="Frisvad J.C."/>
            <person name="Nielsen K.L."/>
        </authorList>
    </citation>
    <scope>NUCLEOTIDE SEQUENCE</scope>
    <source>
        <strain evidence="14">IBT 16849</strain>
    </source>
</reference>
<dbReference type="AlphaFoldDB" id="A0A9W9IU58"/>
<keyword evidence="3" id="KW-0547">Nucleotide-binding</keyword>
<dbReference type="PROSITE" id="PS51194">
    <property type="entry name" value="HELICASE_CTER"/>
    <property type="match status" value="1"/>
</dbReference>
<feature type="domain" description="RNase III" evidence="11">
    <location>
        <begin position="864"/>
        <end position="1050"/>
    </location>
</feature>
<dbReference type="InterPro" id="IPR027417">
    <property type="entry name" value="P-loop_NTPase"/>
</dbReference>
<keyword evidence="4" id="KW-0378">Hydrolase</keyword>
<evidence type="ECO:0000256" key="2">
    <source>
        <dbReference type="ARBA" id="ARBA00022737"/>
    </source>
</evidence>
<dbReference type="GO" id="GO:0005634">
    <property type="term" value="C:nucleus"/>
    <property type="evidence" value="ECO:0007669"/>
    <property type="project" value="TreeGrafter"/>
</dbReference>
<dbReference type="InterPro" id="IPR038248">
    <property type="entry name" value="Dicer_dimer_sf"/>
</dbReference>